<dbReference type="Gene3D" id="2.130.10.130">
    <property type="entry name" value="Integrin alpha, N-terminal"/>
    <property type="match status" value="2"/>
</dbReference>
<dbReference type="InterPro" id="IPR028994">
    <property type="entry name" value="Integrin_alpha_N"/>
</dbReference>
<evidence type="ECO:0000256" key="1">
    <source>
        <dbReference type="ARBA" id="ARBA00022729"/>
    </source>
</evidence>
<dbReference type="Proteomes" id="UP000001784">
    <property type="component" value="Chromosome"/>
</dbReference>
<dbReference type="SUPFAM" id="SSF69318">
    <property type="entry name" value="Integrin alpha N-terminal domain"/>
    <property type="match status" value="1"/>
</dbReference>
<reference evidence="3 4" key="1">
    <citation type="submission" date="2006-10" db="EMBL/GenBank/DDBJ databases">
        <title>Complete sequence of Syntrophobacter fumaroxidans MPOB.</title>
        <authorList>
            <consortium name="US DOE Joint Genome Institute"/>
            <person name="Copeland A."/>
            <person name="Lucas S."/>
            <person name="Lapidus A."/>
            <person name="Barry K."/>
            <person name="Detter J.C."/>
            <person name="Glavina del Rio T."/>
            <person name="Hammon N."/>
            <person name="Israni S."/>
            <person name="Pitluck S."/>
            <person name="Goltsman E.G."/>
            <person name="Martinez M."/>
            <person name="Schmutz J."/>
            <person name="Larimer F."/>
            <person name="Land M."/>
            <person name="Hauser L."/>
            <person name="Kyrpides N."/>
            <person name="Kim E."/>
            <person name="Boone D.R."/>
            <person name="Brockman F."/>
            <person name="Culley D."/>
            <person name="Ferry J."/>
            <person name="Gunsalus R."/>
            <person name="McInerney M.J."/>
            <person name="Morrison M."/>
            <person name="Plugge C."/>
            <person name="Rohlin L."/>
            <person name="Scholten J."/>
            <person name="Sieber J."/>
            <person name="Stams A.J.M."/>
            <person name="Worm P."/>
            <person name="Henstra A.M."/>
            <person name="Richardson P."/>
        </authorList>
    </citation>
    <scope>NUCLEOTIDE SEQUENCE [LARGE SCALE GENOMIC DNA]</scope>
    <source>
        <strain evidence="4">DSM 10017 / MPOB</strain>
    </source>
</reference>
<dbReference type="HOGENOM" id="CLU_017657_0_0_7"/>
<evidence type="ECO:0000313" key="4">
    <source>
        <dbReference type="Proteomes" id="UP000001784"/>
    </source>
</evidence>
<dbReference type="InterPro" id="IPR013517">
    <property type="entry name" value="FG-GAP"/>
</dbReference>
<organism evidence="3 4">
    <name type="scientific">Syntrophobacter fumaroxidans (strain DSM 10017 / MPOB)</name>
    <dbReference type="NCBI Taxonomy" id="335543"/>
    <lineage>
        <taxon>Bacteria</taxon>
        <taxon>Pseudomonadati</taxon>
        <taxon>Thermodesulfobacteriota</taxon>
        <taxon>Syntrophobacteria</taxon>
        <taxon>Syntrophobacterales</taxon>
        <taxon>Syntrophobacteraceae</taxon>
        <taxon>Syntrophobacter</taxon>
    </lineage>
</organism>
<evidence type="ECO:0000313" key="3">
    <source>
        <dbReference type="EMBL" id="ABK17310.1"/>
    </source>
</evidence>
<gene>
    <name evidence="3" type="ordered locus">Sfum_1623</name>
</gene>
<dbReference type="InterPro" id="IPR027039">
    <property type="entry name" value="Crtac1"/>
</dbReference>
<protein>
    <submittedName>
        <fullName evidence="3">ASPIC/UnbV domain protein</fullName>
    </submittedName>
</protein>
<dbReference type="InterPro" id="IPR011519">
    <property type="entry name" value="UnbV_ASPIC"/>
</dbReference>
<dbReference type="Pfam" id="PF07593">
    <property type="entry name" value="UnbV_ASPIC"/>
    <property type="match status" value="1"/>
</dbReference>
<dbReference type="PANTHER" id="PTHR16026">
    <property type="entry name" value="CARTILAGE ACIDIC PROTEIN 1"/>
    <property type="match status" value="1"/>
</dbReference>
<evidence type="ECO:0000259" key="2">
    <source>
        <dbReference type="Pfam" id="PF07593"/>
    </source>
</evidence>
<sequence precursor="true">MKTTIKRATRGLTVALAVCLPLILHLNGQGEEVKLPILVDVTEQAGIRFVHSFGDDHLSNIVETTGAGVALFDYDGDGHVDIYLVNGCYLNGISDPSGRESADALQNALYRNNGDGTFTDVTDKAGVGHKGFGMGVCVADYDNDGDADLYVTNFGPNVLYRNNGDGTFTDVTDKAGVGVDSWSTGCTFFDYDGDGNLDLYVGNYLQYDTAYSYYYPGNGFPGPLSYQGRPDVLYRNRGDGTFEDVTKAAGVYNPEGRAMGVVAFDFDDDGDMDIFVSNDAMENYLYRNNGDGTFTNVAQTAGTAFGQNGETGSSMGPEVGDYDSDGLMDVLVPDMGYASLYRNAGQGIFEEMSARTGLAAATGQYTSWSGSFFDFDCEGRLDIFLSNGDSRFLEPEEALLLLNDGNRFLNVSGRIGPDFQKKYVGRGSAVGDLDGDGDLDVVVQNLNSRPRLLRNDGGNLNHWLLIRAVGTRSNRDAIGARIRLTAGGTTQTRDVVSNSGYLSHSDRRVHFGLGSNEKADRIEIRWPSGRRQVLENIRANQVLTITEPGPQ</sequence>
<dbReference type="eggNOG" id="COG3118">
    <property type="taxonomic scope" value="Bacteria"/>
</dbReference>
<accession>A0LIQ8</accession>
<dbReference type="Pfam" id="PF13517">
    <property type="entry name" value="FG-GAP_3"/>
    <property type="match status" value="2"/>
</dbReference>
<dbReference type="AlphaFoldDB" id="A0LIQ8"/>
<dbReference type="KEGG" id="sfu:Sfum_1623"/>
<proteinExistence type="predicted"/>
<dbReference type="EMBL" id="CP000478">
    <property type="protein sequence ID" value="ABK17310.1"/>
    <property type="molecule type" value="Genomic_DNA"/>
</dbReference>
<keyword evidence="1" id="KW-0732">Signal</keyword>
<dbReference type="PANTHER" id="PTHR16026:SF0">
    <property type="entry name" value="CARTILAGE ACIDIC PROTEIN 1"/>
    <property type="match status" value="1"/>
</dbReference>
<dbReference type="STRING" id="335543.Sfum_1623"/>
<keyword evidence="4" id="KW-1185">Reference proteome</keyword>
<name>A0LIQ8_SYNFM</name>
<feature type="domain" description="ASPIC/UnbV" evidence="2">
    <location>
        <begin position="477"/>
        <end position="544"/>
    </location>
</feature>
<dbReference type="InParanoid" id="A0LIQ8"/>